<dbReference type="Pfam" id="PF00355">
    <property type="entry name" value="Rieske"/>
    <property type="match status" value="1"/>
</dbReference>
<keyword evidence="2" id="KW-0479">Metal-binding</keyword>
<evidence type="ECO:0000256" key="3">
    <source>
        <dbReference type="ARBA" id="ARBA00023002"/>
    </source>
</evidence>
<comment type="caution">
    <text evidence="7">The sequence shown here is derived from an EMBL/GenBank/DDBJ whole genome shotgun (WGS) entry which is preliminary data.</text>
</comment>
<dbReference type="PANTHER" id="PTHR21266:SF60">
    <property type="entry name" value="3-KETOSTEROID-9-ALPHA-MONOOXYGENASE, OXYGENASE COMPONENT"/>
    <property type="match status" value="1"/>
</dbReference>
<dbReference type="GO" id="GO:0004497">
    <property type="term" value="F:monooxygenase activity"/>
    <property type="evidence" value="ECO:0007669"/>
    <property type="project" value="UniProtKB-ARBA"/>
</dbReference>
<keyword evidence="3" id="KW-0560">Oxidoreductase</keyword>
<evidence type="ECO:0000256" key="1">
    <source>
        <dbReference type="ARBA" id="ARBA00022714"/>
    </source>
</evidence>
<evidence type="ECO:0000259" key="6">
    <source>
        <dbReference type="PROSITE" id="PS51296"/>
    </source>
</evidence>
<evidence type="ECO:0000313" key="7">
    <source>
        <dbReference type="EMBL" id="PAX56520.1"/>
    </source>
</evidence>
<dbReference type="PROSITE" id="PS51296">
    <property type="entry name" value="RIESKE"/>
    <property type="match status" value="1"/>
</dbReference>
<dbReference type="OrthoDB" id="477744at2"/>
<keyword evidence="4" id="KW-0408">Iron</keyword>
<reference evidence="7 8" key="1">
    <citation type="submission" date="2017-08" db="EMBL/GenBank/DDBJ databases">
        <title>Draft genome sequence of filamentous cyanobacterium Calothrix elsteri CCALA 953.</title>
        <authorList>
            <person name="Gagunashvili A.N."/>
            <person name="Elster J."/>
            <person name="Andresson O.S."/>
        </authorList>
    </citation>
    <scope>NUCLEOTIDE SEQUENCE [LARGE SCALE GENOMIC DNA]</scope>
    <source>
        <strain evidence="7 8">CCALA 953</strain>
    </source>
</reference>
<evidence type="ECO:0000256" key="2">
    <source>
        <dbReference type="ARBA" id="ARBA00022723"/>
    </source>
</evidence>
<evidence type="ECO:0000313" key="8">
    <source>
        <dbReference type="Proteomes" id="UP000218238"/>
    </source>
</evidence>
<gene>
    <name evidence="7" type="ORF">CK510_10200</name>
</gene>
<evidence type="ECO:0000256" key="5">
    <source>
        <dbReference type="ARBA" id="ARBA00023014"/>
    </source>
</evidence>
<name>A0A2A2TK00_9CYAN</name>
<organism evidence="7 8">
    <name type="scientific">Brunnivagina elsteri CCALA 953</name>
    <dbReference type="NCBI Taxonomy" id="987040"/>
    <lineage>
        <taxon>Bacteria</taxon>
        <taxon>Bacillati</taxon>
        <taxon>Cyanobacteriota</taxon>
        <taxon>Cyanophyceae</taxon>
        <taxon>Nostocales</taxon>
        <taxon>Calotrichaceae</taxon>
        <taxon>Brunnivagina</taxon>
    </lineage>
</organism>
<dbReference type="Gene3D" id="2.102.10.10">
    <property type="entry name" value="Rieske [2Fe-2S] iron-sulphur domain"/>
    <property type="match status" value="1"/>
</dbReference>
<dbReference type="PANTHER" id="PTHR21266">
    <property type="entry name" value="IRON-SULFUR DOMAIN CONTAINING PROTEIN"/>
    <property type="match status" value="1"/>
</dbReference>
<dbReference type="GO" id="GO:0046872">
    <property type="term" value="F:metal ion binding"/>
    <property type="evidence" value="ECO:0007669"/>
    <property type="project" value="UniProtKB-KW"/>
</dbReference>
<dbReference type="Proteomes" id="UP000218238">
    <property type="component" value="Unassembled WGS sequence"/>
</dbReference>
<keyword evidence="1" id="KW-0001">2Fe-2S</keyword>
<feature type="domain" description="Rieske" evidence="6">
    <location>
        <begin position="27"/>
        <end position="128"/>
    </location>
</feature>
<dbReference type="AlphaFoldDB" id="A0A2A2TK00"/>
<accession>A0A2A2TK00</accession>
<protein>
    <submittedName>
        <fullName evidence="7">(2Fe-2S)-binding protein</fullName>
    </submittedName>
</protein>
<dbReference type="InterPro" id="IPR036922">
    <property type="entry name" value="Rieske_2Fe-2S_sf"/>
</dbReference>
<dbReference type="EMBL" id="NTFS01000087">
    <property type="protein sequence ID" value="PAX56520.1"/>
    <property type="molecule type" value="Genomic_DNA"/>
</dbReference>
<dbReference type="GO" id="GO:0016705">
    <property type="term" value="F:oxidoreductase activity, acting on paired donors, with incorporation or reduction of molecular oxygen"/>
    <property type="evidence" value="ECO:0007669"/>
    <property type="project" value="UniProtKB-ARBA"/>
</dbReference>
<dbReference type="GO" id="GO:0051537">
    <property type="term" value="F:2 iron, 2 sulfur cluster binding"/>
    <property type="evidence" value="ECO:0007669"/>
    <property type="project" value="UniProtKB-KW"/>
</dbReference>
<dbReference type="SUPFAM" id="SSF50022">
    <property type="entry name" value="ISP domain"/>
    <property type="match status" value="1"/>
</dbReference>
<proteinExistence type="predicted"/>
<keyword evidence="8" id="KW-1185">Reference proteome</keyword>
<evidence type="ECO:0000256" key="4">
    <source>
        <dbReference type="ARBA" id="ARBA00023004"/>
    </source>
</evidence>
<dbReference type="InterPro" id="IPR017941">
    <property type="entry name" value="Rieske_2Fe-2S"/>
</dbReference>
<dbReference type="InterPro" id="IPR050584">
    <property type="entry name" value="Cholesterol_7-desaturase"/>
</dbReference>
<keyword evidence="5" id="KW-0411">Iron-sulfur</keyword>
<dbReference type="RefSeq" id="WP_095721607.1">
    <property type="nucleotide sequence ID" value="NZ_NTFS01000087.1"/>
</dbReference>
<sequence length="343" mass="38891">MSSQVSTSNLLKESRIFNNPQQFIEGWYWVLASKELGKGKVKSINVIGRELAIYRDFDGQLVSVDAYCPHMGANLAEGKVEGNGLRCLFHNWKFDVEGNCIDIPCLGKSLPIKIKTFPTAEQYGMIWVWTGEVAKQPLPFVPELEFAECDAVFASRFIKNCHPNVVMINAIDAQHFNTVHNLPLKIIFGKEEINKNAIKFSNITRGGKDSLLIKLILPFYKKAGTYSMCYWYGSTGTVTIGPDFLHFHIMFTLRLLEGGKTEGQTILITKKRHGLHGWLLNLIVLWLTKLVGNYFAKGDTKIFQTIKFDLKTPLKADESILQFIQHVEKQDALNWGSWEVVDT</sequence>